<keyword evidence="1" id="KW-1133">Transmembrane helix</keyword>
<dbReference type="Proteomes" id="UP000281112">
    <property type="component" value="Unassembled WGS sequence"/>
</dbReference>
<dbReference type="AlphaFoldDB" id="A0A3N9TDH4"/>
<proteinExistence type="predicted"/>
<sequence>MLLWGFFKTNVTRKLMACGIYLVAVLGFYIWTYFDSLYFDYVVQNNPYDGYFVQDIVNDNENRTELKKANPQFFADTIASTSLMVDKYKATLYGNKSEIAHHYNICMNNAEITFVAIDLLPDETADYCQPVKLDTDRPTQFTLKSLGHDRFVCEGCDDHLLPQYWKHVD</sequence>
<protein>
    <submittedName>
        <fullName evidence="2">Uncharacterized protein</fullName>
    </submittedName>
</protein>
<reference evidence="2 3" key="1">
    <citation type="submission" date="2018-11" db="EMBL/GenBank/DDBJ databases">
        <title>Vibrio LJC006 sp. nov., isolated from seawater during the bloom of the enteromorpha.</title>
        <authorList>
            <person name="Liang J."/>
        </authorList>
    </citation>
    <scope>NUCLEOTIDE SEQUENCE [LARGE SCALE GENOMIC DNA]</scope>
    <source>
        <strain evidence="2 3">LJC006</strain>
    </source>
</reference>
<gene>
    <name evidence="2" type="ORF">EES38_16160</name>
</gene>
<comment type="caution">
    <text evidence="2">The sequence shown here is derived from an EMBL/GenBank/DDBJ whole genome shotgun (WGS) entry which is preliminary data.</text>
</comment>
<dbReference type="EMBL" id="RJVQ01000007">
    <property type="protein sequence ID" value="RQW62247.1"/>
    <property type="molecule type" value="Genomic_DNA"/>
</dbReference>
<keyword evidence="1" id="KW-0472">Membrane</keyword>
<evidence type="ECO:0000256" key="1">
    <source>
        <dbReference type="SAM" id="Phobius"/>
    </source>
</evidence>
<evidence type="ECO:0000313" key="3">
    <source>
        <dbReference type="Proteomes" id="UP000281112"/>
    </source>
</evidence>
<feature type="transmembrane region" description="Helical" evidence="1">
    <location>
        <begin position="15"/>
        <end position="34"/>
    </location>
</feature>
<organism evidence="2 3">
    <name type="scientific">Vibrio viridaestus</name>
    <dbReference type="NCBI Taxonomy" id="2487322"/>
    <lineage>
        <taxon>Bacteria</taxon>
        <taxon>Pseudomonadati</taxon>
        <taxon>Pseudomonadota</taxon>
        <taxon>Gammaproteobacteria</taxon>
        <taxon>Vibrionales</taxon>
        <taxon>Vibrionaceae</taxon>
        <taxon>Vibrio</taxon>
    </lineage>
</organism>
<name>A0A3N9TDH4_9VIBR</name>
<accession>A0A3N9TDH4</accession>
<keyword evidence="3" id="KW-1185">Reference proteome</keyword>
<keyword evidence="1" id="KW-0812">Transmembrane</keyword>
<evidence type="ECO:0000313" key="2">
    <source>
        <dbReference type="EMBL" id="RQW62247.1"/>
    </source>
</evidence>